<accession>A0ABN7AV54</accession>
<dbReference type="PANTHER" id="PTHR21301">
    <property type="entry name" value="REVERSE TRANSCRIPTASE"/>
    <property type="match status" value="1"/>
</dbReference>
<dbReference type="PANTHER" id="PTHR21301:SF10">
    <property type="entry name" value="REVERSE TRANSCRIPTASE DOMAIN-CONTAINING PROTEIN"/>
    <property type="match status" value="1"/>
</dbReference>
<sequence>MSGYFKFEELFFEQRAGCAMGGVLSSDLAGLVMVDLLNWVVPQLQPPARLIRRYVDDLFLVLPRQSVESTLRLFNLYHPKLVFTCEMEENGCLPFLDVMVFRDDQGTISTDWYRKKCSSDRCLDFMSVHAFSMKVASAKELTGRVLRLSSPQFHNDNKKKILSILRKNGYPKSLSTRIVHGWSPVGEAAEPRVSENDQRNVRRFSSVTFVSGISPKLKVLLERECPEIRVVFSYKNKIGQLHTKLKAKDPIGLQSNVVYCVPCHDCQAVYIGQTMQYVKVRMGKHRWECQEGHGNGTQLSHHALTHDHHFNFEDVSILDREENLGRRLIKEMAHIKMNPRSCNARMDSNGLSSAYSGVLAECAKIGSKFAQIQPSPPGD</sequence>
<dbReference type="CDD" id="cd10442">
    <property type="entry name" value="GIY-YIG_PLEs"/>
    <property type="match status" value="1"/>
</dbReference>
<dbReference type="InterPro" id="IPR035901">
    <property type="entry name" value="GIY-YIG_endonuc_sf"/>
</dbReference>
<gene>
    <name evidence="2" type="ORF">NTJ_08881</name>
</gene>
<organism evidence="2 3">
    <name type="scientific">Nesidiocoris tenuis</name>
    <dbReference type="NCBI Taxonomy" id="355587"/>
    <lineage>
        <taxon>Eukaryota</taxon>
        <taxon>Metazoa</taxon>
        <taxon>Ecdysozoa</taxon>
        <taxon>Arthropoda</taxon>
        <taxon>Hexapoda</taxon>
        <taxon>Insecta</taxon>
        <taxon>Pterygota</taxon>
        <taxon>Neoptera</taxon>
        <taxon>Paraneoptera</taxon>
        <taxon>Hemiptera</taxon>
        <taxon>Heteroptera</taxon>
        <taxon>Panheteroptera</taxon>
        <taxon>Cimicomorpha</taxon>
        <taxon>Miridae</taxon>
        <taxon>Dicyphina</taxon>
        <taxon>Nesidiocoris</taxon>
    </lineage>
</organism>
<evidence type="ECO:0000313" key="3">
    <source>
        <dbReference type="Proteomes" id="UP001307889"/>
    </source>
</evidence>
<dbReference type="Gene3D" id="3.40.1440.10">
    <property type="entry name" value="GIY-YIG endonuclease"/>
    <property type="match status" value="1"/>
</dbReference>
<dbReference type="InterPro" id="IPR058912">
    <property type="entry name" value="HTH_animal"/>
</dbReference>
<dbReference type="Pfam" id="PF26215">
    <property type="entry name" value="HTH_animal"/>
    <property type="match status" value="1"/>
</dbReference>
<feature type="domain" description="Helix-turn-helix" evidence="1">
    <location>
        <begin position="121"/>
        <end position="177"/>
    </location>
</feature>
<evidence type="ECO:0000259" key="1">
    <source>
        <dbReference type="Pfam" id="PF26215"/>
    </source>
</evidence>
<protein>
    <recommendedName>
        <fullName evidence="1">Helix-turn-helix domain-containing protein</fullName>
    </recommendedName>
</protein>
<evidence type="ECO:0000313" key="2">
    <source>
        <dbReference type="EMBL" id="BES96072.1"/>
    </source>
</evidence>
<reference evidence="2 3" key="1">
    <citation type="submission" date="2023-09" db="EMBL/GenBank/DDBJ databases">
        <title>Nesidiocoris tenuis whole genome shotgun sequence.</title>
        <authorList>
            <person name="Shibata T."/>
            <person name="Shimoda M."/>
            <person name="Kobayashi T."/>
            <person name="Uehara T."/>
        </authorList>
    </citation>
    <scope>NUCLEOTIDE SEQUENCE [LARGE SCALE GENOMIC DNA]</scope>
    <source>
        <strain evidence="2 3">Japan</strain>
    </source>
</reference>
<name>A0ABN7AV54_9HEMI</name>
<proteinExistence type="predicted"/>
<dbReference type="EMBL" id="AP028914">
    <property type="protein sequence ID" value="BES96072.1"/>
    <property type="molecule type" value="Genomic_DNA"/>
</dbReference>
<keyword evidence="3" id="KW-1185">Reference proteome</keyword>
<dbReference type="Proteomes" id="UP001307889">
    <property type="component" value="Chromosome 6"/>
</dbReference>